<name>A0A367IWK7_RHIST</name>
<accession>A0A367IWK7</accession>
<protein>
    <recommendedName>
        <fullName evidence="3">BEACH domain-containing protein</fullName>
    </recommendedName>
</protein>
<dbReference type="AlphaFoldDB" id="A0A367IWK7"/>
<feature type="region of interest" description="Disordered" evidence="2">
    <location>
        <begin position="114"/>
        <end position="133"/>
    </location>
</feature>
<evidence type="ECO:0000256" key="2">
    <source>
        <dbReference type="SAM" id="MobiDB-lite"/>
    </source>
</evidence>
<organism evidence="4 5">
    <name type="scientific">Rhizopus stolonifer</name>
    <name type="common">Rhizopus nigricans</name>
    <dbReference type="NCBI Taxonomy" id="4846"/>
    <lineage>
        <taxon>Eukaryota</taxon>
        <taxon>Fungi</taxon>
        <taxon>Fungi incertae sedis</taxon>
        <taxon>Mucoromycota</taxon>
        <taxon>Mucoromycotina</taxon>
        <taxon>Mucoromycetes</taxon>
        <taxon>Mucorales</taxon>
        <taxon>Mucorineae</taxon>
        <taxon>Rhizopodaceae</taxon>
        <taxon>Rhizopus</taxon>
    </lineage>
</organism>
<keyword evidence="5" id="KW-1185">Reference proteome</keyword>
<dbReference type="PANTHER" id="PTHR46866">
    <property type="entry name" value="GH12955P"/>
    <property type="match status" value="1"/>
</dbReference>
<evidence type="ECO:0000313" key="5">
    <source>
        <dbReference type="Proteomes" id="UP000253551"/>
    </source>
</evidence>
<dbReference type="InterPro" id="IPR011989">
    <property type="entry name" value="ARM-like"/>
</dbReference>
<dbReference type="EMBL" id="PJQM01005239">
    <property type="protein sequence ID" value="RCH82095.1"/>
    <property type="molecule type" value="Genomic_DNA"/>
</dbReference>
<proteinExistence type="predicted"/>
<dbReference type="PROSITE" id="PS50197">
    <property type="entry name" value="BEACH"/>
    <property type="match status" value="1"/>
</dbReference>
<dbReference type="InterPro" id="IPR016024">
    <property type="entry name" value="ARM-type_fold"/>
</dbReference>
<evidence type="ECO:0000259" key="3">
    <source>
        <dbReference type="PROSITE" id="PS50197"/>
    </source>
</evidence>
<sequence>WADSPADFIYKHAQALESDYVSAHLHHWIDLTFGHDLTGKGAEKAKNVALPLLAGQNSFMKHGIIQLFKHRHPERGCNWGKGKRDMAQADLGQLDGRKPKTKTEAITAQTAGLLPLGTPRTPSVHSTASSIDTSRSLPLSEPLVSFLRNEPIRMPLAMSDNYFIEDLEHYENLGAFANKYKYPTEELYLNPVYQPTRRYRIDPTEGLDVILSVFSIGTAYDMFCMGQLIQDIYSASCSNLTEEKEEEVVTSAEKVDISSNINKVISALKSDNWQERPTAKSILSASFPVMGICNLNYPFPFSAAIPDMYEFLAAFHQAEWSRRLYLADKWIDVICDLEDEAFMLILPGFSQLFTHEETRIGSISLFSKLAQRLGPEMTRQHLLKRIISIFEALRPNVPKALFEQQIIFEFVKRLGVTKFLQQMLPCYLEAVSHKDQKTCEMAADSLVHICTLLGPILTSKHIIRQLVKIVLRDQDPMVMRAMVRIMGEFGSTFTAVQYAYLISLIDNYRTKVTLKNTRVICSILVLLEELLVNMQREEVVTELKSGFISTLYLLLEPVSNEKNEEILPDEFKMRLTLSMKTIDYLLKVSEKLTAKDWDSTVISILQKYFSGFSKLTEESNNEEEDPLNSQKNYQ</sequence>
<dbReference type="Gene3D" id="1.25.10.10">
    <property type="entry name" value="Leucine-rich Repeat Variant"/>
    <property type="match status" value="1"/>
</dbReference>
<comment type="caution">
    <text evidence="4">The sequence shown here is derived from an EMBL/GenBank/DDBJ whole genome shotgun (WGS) entry which is preliminary data.</text>
</comment>
<dbReference type="Gene3D" id="1.10.1540.10">
    <property type="entry name" value="BEACH domain"/>
    <property type="match status" value="1"/>
</dbReference>
<feature type="non-terminal residue" evidence="4">
    <location>
        <position position="634"/>
    </location>
</feature>
<dbReference type="SUPFAM" id="SSF81837">
    <property type="entry name" value="BEACH domain"/>
    <property type="match status" value="1"/>
</dbReference>
<dbReference type="STRING" id="4846.A0A367IWK7"/>
<evidence type="ECO:0000313" key="4">
    <source>
        <dbReference type="EMBL" id="RCH82095.1"/>
    </source>
</evidence>
<feature type="domain" description="BEACH" evidence="3">
    <location>
        <begin position="1"/>
        <end position="97"/>
    </location>
</feature>
<dbReference type="PANTHER" id="PTHR46866:SF1">
    <property type="entry name" value="GH12955P"/>
    <property type="match status" value="1"/>
</dbReference>
<dbReference type="InterPro" id="IPR000409">
    <property type="entry name" value="BEACH_dom"/>
</dbReference>
<dbReference type="SUPFAM" id="SSF48371">
    <property type="entry name" value="ARM repeat"/>
    <property type="match status" value="1"/>
</dbReference>
<feature type="compositionally biased region" description="Polar residues" evidence="2">
    <location>
        <begin position="120"/>
        <end position="133"/>
    </location>
</feature>
<dbReference type="Proteomes" id="UP000253551">
    <property type="component" value="Unassembled WGS sequence"/>
</dbReference>
<reference evidence="4 5" key="1">
    <citation type="journal article" date="2018" name="G3 (Bethesda)">
        <title>Phylogenetic and Phylogenomic Definition of Rhizopus Species.</title>
        <authorList>
            <person name="Gryganskyi A.P."/>
            <person name="Golan J."/>
            <person name="Dolatabadi S."/>
            <person name="Mondo S."/>
            <person name="Robb S."/>
            <person name="Idnurm A."/>
            <person name="Muszewska A."/>
            <person name="Steczkiewicz K."/>
            <person name="Masonjones S."/>
            <person name="Liao H.L."/>
            <person name="Gajdeczka M.T."/>
            <person name="Anike F."/>
            <person name="Vuek A."/>
            <person name="Anishchenko I.M."/>
            <person name="Voigt K."/>
            <person name="de Hoog G.S."/>
            <person name="Smith M.E."/>
            <person name="Heitman J."/>
            <person name="Vilgalys R."/>
            <person name="Stajich J.E."/>
        </authorList>
    </citation>
    <scope>NUCLEOTIDE SEQUENCE [LARGE SCALE GENOMIC DNA]</scope>
    <source>
        <strain evidence="4 5">LSU 92-RS-03</strain>
    </source>
</reference>
<dbReference type="Pfam" id="PF02138">
    <property type="entry name" value="Beach"/>
    <property type="match status" value="1"/>
</dbReference>
<feature type="non-terminal residue" evidence="4">
    <location>
        <position position="1"/>
    </location>
</feature>
<gene>
    <name evidence="4" type="ORF">CU098_002700</name>
</gene>
<keyword evidence="1" id="KW-0853">WD repeat</keyword>
<dbReference type="InterPro" id="IPR036372">
    <property type="entry name" value="BEACH_dom_sf"/>
</dbReference>
<dbReference type="OrthoDB" id="26681at2759"/>
<evidence type="ECO:0000256" key="1">
    <source>
        <dbReference type="ARBA" id="ARBA00022574"/>
    </source>
</evidence>